<reference evidence="3" key="1">
    <citation type="submission" date="2019-10" db="EMBL/GenBank/DDBJ databases">
        <title>Streptomyces sp. nov., a novel actinobacterium isolated from alkaline environment.</title>
        <authorList>
            <person name="Golinska P."/>
        </authorList>
    </citation>
    <scope>NUCLEOTIDE SEQUENCE [LARGE SCALE GENOMIC DNA]</scope>
    <source>
        <strain evidence="3">DSM 42108</strain>
    </source>
</reference>
<sequence length="343" mass="35979">METVPGVVVYGAYGHTGRFVVAELVGRGFAPVLSGRNAEKLRAAAEAFPGLETRPASIDAPASLDRALAGAAAVINCAGPFALTAAPLIEAALRAGIPYLDVAAEIEANLDTFARFTERAGAVGATIIPAMAFYGGLGDLLTTAALGGRRAADEVGIAYALSAWHPTPGTRAAGAVSRRRRDGRRVRFRNGRLEYHREEPPTREWVFPDPVGRRTVLGEFTTTDVVTVPAHLAVPEVRTMMTVGAAGDVADPDTPPPTAVDGQGRSAQTFLVDVVVGFGGEERRLVARGRDIYAVTAPLVVEAVERVLTGRVARTGVAPAGAIFDAPDFLRALAPHVSVEWCP</sequence>
<dbReference type="Proteomes" id="UP000530234">
    <property type="component" value="Unassembled WGS sequence"/>
</dbReference>
<dbReference type="InterPro" id="IPR036291">
    <property type="entry name" value="NAD(P)-bd_dom_sf"/>
</dbReference>
<dbReference type="RefSeq" id="WP_182660268.1">
    <property type="nucleotide sequence ID" value="NZ_VKHS01000037.1"/>
</dbReference>
<organism evidence="2 3">
    <name type="scientific">Streptomyces calidiresistens</name>
    <dbReference type="NCBI Taxonomy" id="1485586"/>
    <lineage>
        <taxon>Bacteria</taxon>
        <taxon>Bacillati</taxon>
        <taxon>Actinomycetota</taxon>
        <taxon>Actinomycetes</taxon>
        <taxon>Kitasatosporales</taxon>
        <taxon>Streptomycetaceae</taxon>
        <taxon>Streptomyces</taxon>
    </lineage>
</organism>
<proteinExistence type="predicted"/>
<accession>A0A7W3T0D5</accession>
<evidence type="ECO:0000259" key="1">
    <source>
        <dbReference type="Pfam" id="PF03435"/>
    </source>
</evidence>
<dbReference type="SUPFAM" id="SSF51735">
    <property type="entry name" value="NAD(P)-binding Rossmann-fold domains"/>
    <property type="match status" value="1"/>
</dbReference>
<protein>
    <submittedName>
        <fullName evidence="2">NAD(P)H-binding protein</fullName>
    </submittedName>
</protein>
<dbReference type="AlphaFoldDB" id="A0A7W3T0D5"/>
<feature type="domain" description="Saccharopine dehydrogenase NADP binding" evidence="1">
    <location>
        <begin position="7"/>
        <end position="105"/>
    </location>
</feature>
<dbReference type="InterPro" id="IPR005097">
    <property type="entry name" value="Sacchrp_dh_NADP-bd"/>
</dbReference>
<dbReference type="EMBL" id="VKHS01000037">
    <property type="protein sequence ID" value="MBB0228600.1"/>
    <property type="molecule type" value="Genomic_DNA"/>
</dbReference>
<dbReference type="Gene3D" id="3.40.50.720">
    <property type="entry name" value="NAD(P)-binding Rossmann-like Domain"/>
    <property type="match status" value="1"/>
</dbReference>
<evidence type="ECO:0000313" key="2">
    <source>
        <dbReference type="EMBL" id="MBB0228600.1"/>
    </source>
</evidence>
<dbReference type="Pfam" id="PF03435">
    <property type="entry name" value="Sacchrp_dh_NADP"/>
    <property type="match status" value="1"/>
</dbReference>
<comment type="caution">
    <text evidence="2">The sequence shown here is derived from an EMBL/GenBank/DDBJ whole genome shotgun (WGS) entry which is preliminary data.</text>
</comment>
<dbReference type="PANTHER" id="PTHR43781">
    <property type="entry name" value="SACCHAROPINE DEHYDROGENASE"/>
    <property type="match status" value="1"/>
</dbReference>
<evidence type="ECO:0000313" key="3">
    <source>
        <dbReference type="Proteomes" id="UP000530234"/>
    </source>
</evidence>
<dbReference type="PANTHER" id="PTHR43781:SF1">
    <property type="entry name" value="SACCHAROPINE DEHYDROGENASE"/>
    <property type="match status" value="1"/>
</dbReference>
<keyword evidence="3" id="KW-1185">Reference proteome</keyword>
<name>A0A7W3T0D5_9ACTN</name>
<gene>
    <name evidence="2" type="ORF">FOE67_03505</name>
</gene>